<accession>A0AAD5IDE5</accession>
<dbReference type="EMBL" id="JAJSOW010000106">
    <property type="protein sequence ID" value="KAI9160326.1"/>
    <property type="molecule type" value="Genomic_DNA"/>
</dbReference>
<proteinExistence type="predicted"/>
<dbReference type="Proteomes" id="UP001064489">
    <property type="component" value="Chromosome 2"/>
</dbReference>
<reference evidence="1" key="1">
    <citation type="journal article" date="2022" name="Plant J.">
        <title>Strategies of tolerance reflected in two North American maple genomes.</title>
        <authorList>
            <person name="McEvoy S.L."/>
            <person name="Sezen U.U."/>
            <person name="Trouern-Trend A."/>
            <person name="McMahon S.M."/>
            <person name="Schaberg P.G."/>
            <person name="Yang J."/>
            <person name="Wegrzyn J.L."/>
            <person name="Swenson N.G."/>
        </authorList>
    </citation>
    <scope>NUCLEOTIDE SEQUENCE</scope>
    <source>
        <strain evidence="1">91603</strain>
    </source>
</reference>
<gene>
    <name evidence="1" type="ORF">LWI28_007125</name>
</gene>
<protein>
    <submittedName>
        <fullName evidence="1">Uncharacterized protein</fullName>
    </submittedName>
</protein>
<dbReference type="AlphaFoldDB" id="A0AAD5IDE5"/>
<reference evidence="1" key="2">
    <citation type="submission" date="2023-02" db="EMBL/GenBank/DDBJ databases">
        <authorList>
            <person name="Swenson N.G."/>
            <person name="Wegrzyn J.L."/>
            <person name="Mcevoy S.L."/>
        </authorList>
    </citation>
    <scope>NUCLEOTIDE SEQUENCE</scope>
    <source>
        <strain evidence="1">91603</strain>
        <tissue evidence="1">Leaf</tissue>
    </source>
</reference>
<sequence length="253" mass="28215">MEEIPIPVINGVEMFPFGVWLKASGPFYKIQHHQSKIRLEASWLDKGGKGMVEVSQDANRGCSVVGKKISSPMMGEVSENSIPLETEVLMKEGIDLIRESESSMDKEKWLADSKVFGPDSNPVIGKRLAGELGVLIEPIPLTLSSNTSQVGPTRCSQWEEKRTGEGGRYCFRFKKPRIERVEEEEEEEEEEEKGVKEPELNQVRKNIEGNEEEVCYESGAAAIVTQLEVSTTDLCVPIEDLSGGQSLLARWSR</sequence>
<organism evidence="1 2">
    <name type="scientific">Acer negundo</name>
    <name type="common">Box elder</name>
    <dbReference type="NCBI Taxonomy" id="4023"/>
    <lineage>
        <taxon>Eukaryota</taxon>
        <taxon>Viridiplantae</taxon>
        <taxon>Streptophyta</taxon>
        <taxon>Embryophyta</taxon>
        <taxon>Tracheophyta</taxon>
        <taxon>Spermatophyta</taxon>
        <taxon>Magnoliopsida</taxon>
        <taxon>eudicotyledons</taxon>
        <taxon>Gunneridae</taxon>
        <taxon>Pentapetalae</taxon>
        <taxon>rosids</taxon>
        <taxon>malvids</taxon>
        <taxon>Sapindales</taxon>
        <taxon>Sapindaceae</taxon>
        <taxon>Hippocastanoideae</taxon>
        <taxon>Acereae</taxon>
        <taxon>Acer</taxon>
    </lineage>
</organism>
<evidence type="ECO:0000313" key="2">
    <source>
        <dbReference type="Proteomes" id="UP001064489"/>
    </source>
</evidence>
<keyword evidence="2" id="KW-1185">Reference proteome</keyword>
<name>A0AAD5IDE5_ACENE</name>
<evidence type="ECO:0000313" key="1">
    <source>
        <dbReference type="EMBL" id="KAI9160326.1"/>
    </source>
</evidence>
<comment type="caution">
    <text evidence="1">The sequence shown here is derived from an EMBL/GenBank/DDBJ whole genome shotgun (WGS) entry which is preliminary data.</text>
</comment>